<dbReference type="Proteomes" id="UP000320496">
    <property type="component" value="Chromosome"/>
</dbReference>
<dbReference type="EMBL" id="CP036275">
    <property type="protein sequence ID" value="QDU37557.1"/>
    <property type="molecule type" value="Genomic_DNA"/>
</dbReference>
<gene>
    <name evidence="1" type="ORF">Mal4_18710</name>
</gene>
<dbReference type="KEGG" id="mri:Mal4_18710"/>
<accession>A0A517Z534</accession>
<dbReference type="AlphaFoldDB" id="A0A517Z534"/>
<evidence type="ECO:0000313" key="1">
    <source>
        <dbReference type="EMBL" id="QDU37557.1"/>
    </source>
</evidence>
<sequence>MLNACATVVQERGECVAEKASREEAHAPGEDVSTP</sequence>
<evidence type="ECO:0000313" key="2">
    <source>
        <dbReference type="Proteomes" id="UP000320496"/>
    </source>
</evidence>
<organism evidence="1 2">
    <name type="scientific">Maioricimonas rarisocia</name>
    <dbReference type="NCBI Taxonomy" id="2528026"/>
    <lineage>
        <taxon>Bacteria</taxon>
        <taxon>Pseudomonadati</taxon>
        <taxon>Planctomycetota</taxon>
        <taxon>Planctomycetia</taxon>
        <taxon>Planctomycetales</taxon>
        <taxon>Planctomycetaceae</taxon>
        <taxon>Maioricimonas</taxon>
    </lineage>
</organism>
<reference evidence="1 2" key="1">
    <citation type="submission" date="2019-02" db="EMBL/GenBank/DDBJ databases">
        <title>Deep-cultivation of Planctomycetes and their phenomic and genomic characterization uncovers novel biology.</title>
        <authorList>
            <person name="Wiegand S."/>
            <person name="Jogler M."/>
            <person name="Boedeker C."/>
            <person name="Pinto D."/>
            <person name="Vollmers J."/>
            <person name="Rivas-Marin E."/>
            <person name="Kohn T."/>
            <person name="Peeters S.H."/>
            <person name="Heuer A."/>
            <person name="Rast P."/>
            <person name="Oberbeckmann S."/>
            <person name="Bunk B."/>
            <person name="Jeske O."/>
            <person name="Meyerdierks A."/>
            <person name="Storesund J.E."/>
            <person name="Kallscheuer N."/>
            <person name="Luecker S."/>
            <person name="Lage O.M."/>
            <person name="Pohl T."/>
            <person name="Merkel B.J."/>
            <person name="Hornburger P."/>
            <person name="Mueller R.-W."/>
            <person name="Bruemmer F."/>
            <person name="Labrenz M."/>
            <person name="Spormann A.M."/>
            <person name="Op den Camp H."/>
            <person name="Overmann J."/>
            <person name="Amann R."/>
            <person name="Jetten M.S.M."/>
            <person name="Mascher T."/>
            <person name="Medema M.H."/>
            <person name="Devos D.P."/>
            <person name="Kaster A.-K."/>
            <person name="Ovreas L."/>
            <person name="Rohde M."/>
            <person name="Galperin M.Y."/>
            <person name="Jogler C."/>
        </authorList>
    </citation>
    <scope>NUCLEOTIDE SEQUENCE [LARGE SCALE GENOMIC DNA]</scope>
    <source>
        <strain evidence="1 2">Mal4</strain>
    </source>
</reference>
<protein>
    <submittedName>
        <fullName evidence="1">Uncharacterized protein</fullName>
    </submittedName>
</protein>
<keyword evidence="2" id="KW-1185">Reference proteome</keyword>
<name>A0A517Z534_9PLAN</name>
<proteinExistence type="predicted"/>